<evidence type="ECO:0000313" key="3">
    <source>
        <dbReference type="Proteomes" id="UP001152876"/>
    </source>
</evidence>
<dbReference type="RefSeq" id="WP_068170116.1">
    <property type="nucleotide sequence ID" value="NZ_AOGK01000002.1"/>
</dbReference>
<dbReference type="OrthoDB" id="8781707at2"/>
<keyword evidence="1" id="KW-1133">Transmembrane helix</keyword>
<name>A0A9X4NN79_9BURK</name>
<dbReference type="Proteomes" id="UP001152876">
    <property type="component" value="Unassembled WGS sequence"/>
</dbReference>
<proteinExistence type="predicted"/>
<keyword evidence="2" id="KW-0830">Ubiquinone</keyword>
<keyword evidence="3" id="KW-1185">Reference proteome</keyword>
<keyword evidence="1" id="KW-0472">Membrane</keyword>
<accession>A0A9X4NN79</accession>
<feature type="transmembrane region" description="Helical" evidence="1">
    <location>
        <begin position="7"/>
        <end position="29"/>
    </location>
</feature>
<reference evidence="2" key="1">
    <citation type="submission" date="2013-01" db="EMBL/GenBank/DDBJ databases">
        <title>Genome draft of Hydrogenophaga taeniospiralis 2K1.</title>
        <authorList>
            <person name="Gomila M."/>
            <person name="Lalucat J."/>
        </authorList>
    </citation>
    <scope>NUCLEOTIDE SEQUENCE</scope>
    <source>
        <strain evidence="2">CCUG 15921</strain>
    </source>
</reference>
<evidence type="ECO:0000256" key="1">
    <source>
        <dbReference type="SAM" id="Phobius"/>
    </source>
</evidence>
<feature type="transmembrane region" description="Helical" evidence="1">
    <location>
        <begin position="103"/>
        <end position="129"/>
    </location>
</feature>
<dbReference type="EMBL" id="AOGK01000002">
    <property type="protein sequence ID" value="MDG5974272.1"/>
    <property type="molecule type" value="Genomic_DNA"/>
</dbReference>
<evidence type="ECO:0000313" key="2">
    <source>
        <dbReference type="EMBL" id="MDG5974272.1"/>
    </source>
</evidence>
<dbReference type="AlphaFoldDB" id="A0A9X4NN79"/>
<keyword evidence="1" id="KW-0812">Transmembrane</keyword>
<feature type="transmembrane region" description="Helical" evidence="1">
    <location>
        <begin position="63"/>
        <end position="91"/>
    </location>
</feature>
<sequence length="211" mass="22635">MDRFIDAAIGYPTAVLTALLLVVLVYWLLALVGWVDFESTGIDLELAPQTEGDAGELSTLAGYVMALGLSGVPFSIVVSLLVLVAWTLSCLAGEWLMPWVPTLLLHVVVGTGVLLLSVALAIFVTALLVRPLRGLFVTHQAMGNASLVGQTCTVMSQRVDERHGHAEVAQRGANLQIQVHAETPNTLTKGMPAYILEYDAAANRYLIRGEP</sequence>
<protein>
    <submittedName>
        <fullName evidence="2">Ubiquinone biosynthesis hydroxylase</fullName>
    </submittedName>
</protein>
<organism evidence="2 3">
    <name type="scientific">Hydrogenophaga taeniospiralis CCUG 15921</name>
    <dbReference type="NCBI Taxonomy" id="1281780"/>
    <lineage>
        <taxon>Bacteria</taxon>
        <taxon>Pseudomonadati</taxon>
        <taxon>Pseudomonadota</taxon>
        <taxon>Betaproteobacteria</taxon>
        <taxon>Burkholderiales</taxon>
        <taxon>Comamonadaceae</taxon>
        <taxon>Hydrogenophaga</taxon>
    </lineage>
</organism>
<gene>
    <name evidence="2" type="ORF">H010_03357</name>
</gene>
<comment type="caution">
    <text evidence="2">The sequence shown here is derived from an EMBL/GenBank/DDBJ whole genome shotgun (WGS) entry which is preliminary data.</text>
</comment>